<sequence>MRNCTFGSPSSPTSDYFSKPIFSEETVDTDRGYVIHISDEALQRSNSGQGNADLIVSLLNETFFRVSSSLNIKKGNNSSKLGTILHGQTVLGVWLGQNEVQNLSQPVQLRFINTNQSENGTCVYWHLEKMAKVTGAQTAVTLPSTTETLYAVVII</sequence>
<evidence type="ECO:0000313" key="1">
    <source>
        <dbReference type="EMBL" id="KAF4110632.1"/>
    </source>
</evidence>
<keyword evidence="2" id="KW-1185">Reference proteome</keyword>
<protein>
    <submittedName>
        <fullName evidence="1">Uncharacterized protein</fullName>
    </submittedName>
</protein>
<dbReference type="AlphaFoldDB" id="A0A7J6CY42"/>
<dbReference type="Gene3D" id="2.60.220.50">
    <property type="match status" value="1"/>
</dbReference>
<dbReference type="Proteomes" id="UP000579812">
    <property type="component" value="Unassembled WGS sequence"/>
</dbReference>
<dbReference type="EMBL" id="JAAMOB010000007">
    <property type="protein sequence ID" value="KAF4110632.1"/>
    <property type="molecule type" value="Genomic_DNA"/>
</dbReference>
<organism evidence="1 2">
    <name type="scientific">Onychostoma macrolepis</name>
    <dbReference type="NCBI Taxonomy" id="369639"/>
    <lineage>
        <taxon>Eukaryota</taxon>
        <taxon>Metazoa</taxon>
        <taxon>Chordata</taxon>
        <taxon>Craniata</taxon>
        <taxon>Vertebrata</taxon>
        <taxon>Euteleostomi</taxon>
        <taxon>Actinopterygii</taxon>
        <taxon>Neopterygii</taxon>
        <taxon>Teleostei</taxon>
        <taxon>Ostariophysi</taxon>
        <taxon>Cypriniformes</taxon>
        <taxon>Cyprinidae</taxon>
        <taxon>Acrossocheilinae</taxon>
        <taxon>Onychostoma</taxon>
    </lineage>
</organism>
<accession>A0A7J6CY42</accession>
<gene>
    <name evidence="1" type="ORF">G5714_007663</name>
</gene>
<proteinExistence type="predicted"/>
<dbReference type="InterPro" id="IPR046338">
    <property type="entry name" value="GAIN_dom_sf"/>
</dbReference>
<reference evidence="1 2" key="1">
    <citation type="submission" date="2020-04" db="EMBL/GenBank/DDBJ databases">
        <title>Chromosome-level genome assembly of a cyprinid fish Onychostoma macrolepis by integration of Nanopore Sequencing, Bionano and Hi-C technology.</title>
        <authorList>
            <person name="Wang D."/>
        </authorList>
    </citation>
    <scope>NUCLEOTIDE SEQUENCE [LARGE SCALE GENOMIC DNA]</scope>
    <source>
        <strain evidence="1">SWU-2019</strain>
        <tissue evidence="1">Muscle</tissue>
    </source>
</reference>
<name>A0A7J6CY42_9TELE</name>
<comment type="caution">
    <text evidence="1">The sequence shown here is derived from an EMBL/GenBank/DDBJ whole genome shotgun (WGS) entry which is preliminary data.</text>
</comment>
<evidence type="ECO:0000313" key="2">
    <source>
        <dbReference type="Proteomes" id="UP000579812"/>
    </source>
</evidence>